<comment type="catalytic activity">
    <reaction evidence="9">
        <text>4-CDP-2-C-methyl-D-erythritol + ATP = 4-CDP-2-C-methyl-D-erythritol 2-phosphate + ADP + H(+)</text>
        <dbReference type="Rhea" id="RHEA:18437"/>
        <dbReference type="ChEBI" id="CHEBI:15378"/>
        <dbReference type="ChEBI" id="CHEBI:30616"/>
        <dbReference type="ChEBI" id="CHEBI:57823"/>
        <dbReference type="ChEBI" id="CHEBI:57919"/>
        <dbReference type="ChEBI" id="CHEBI:456216"/>
        <dbReference type="EC" id="2.7.1.148"/>
    </reaction>
</comment>
<dbReference type="NCBIfam" id="NF002870">
    <property type="entry name" value="PRK03188.1"/>
    <property type="match status" value="1"/>
</dbReference>
<evidence type="ECO:0000256" key="7">
    <source>
        <dbReference type="ARBA" id="ARBA00022840"/>
    </source>
</evidence>
<feature type="active site" evidence="9">
    <location>
        <position position="146"/>
    </location>
</feature>
<keyword evidence="4 9" id="KW-0808">Transferase</keyword>
<evidence type="ECO:0000259" key="11">
    <source>
        <dbReference type="Pfam" id="PF08544"/>
    </source>
</evidence>
<evidence type="ECO:0000256" key="2">
    <source>
        <dbReference type="ARBA" id="ARBA00012052"/>
    </source>
</evidence>
<dbReference type="SUPFAM" id="SSF54211">
    <property type="entry name" value="Ribosomal protein S5 domain 2-like"/>
    <property type="match status" value="1"/>
</dbReference>
<dbReference type="Gene3D" id="3.30.230.10">
    <property type="match status" value="1"/>
</dbReference>
<dbReference type="InterPro" id="IPR014721">
    <property type="entry name" value="Ribsml_uS5_D2-typ_fold_subgr"/>
</dbReference>
<organism evidence="12">
    <name type="scientific">uncultured Quadrisphaera sp</name>
    <dbReference type="NCBI Taxonomy" id="904978"/>
    <lineage>
        <taxon>Bacteria</taxon>
        <taxon>Bacillati</taxon>
        <taxon>Actinomycetota</taxon>
        <taxon>Actinomycetes</taxon>
        <taxon>Kineosporiales</taxon>
        <taxon>Kineosporiaceae</taxon>
        <taxon>Quadrisphaera</taxon>
        <taxon>environmental samples</taxon>
    </lineage>
</organism>
<dbReference type="NCBIfam" id="TIGR00154">
    <property type="entry name" value="ispE"/>
    <property type="match status" value="1"/>
</dbReference>
<dbReference type="GO" id="GO:0050515">
    <property type="term" value="F:4-(cytidine 5'-diphospho)-2-C-methyl-D-erythritol kinase activity"/>
    <property type="evidence" value="ECO:0007669"/>
    <property type="project" value="UniProtKB-UniRule"/>
</dbReference>
<comment type="similarity">
    <text evidence="1 9">Belongs to the GHMP kinase family. IspE subfamily.</text>
</comment>
<feature type="domain" description="GHMP kinase C-terminal" evidence="11">
    <location>
        <begin position="216"/>
        <end position="291"/>
    </location>
</feature>
<gene>
    <name evidence="9" type="primary">ispE</name>
    <name evidence="12" type="ORF">AVDCRST_MAG35-2649</name>
</gene>
<evidence type="ECO:0000256" key="1">
    <source>
        <dbReference type="ARBA" id="ARBA00009684"/>
    </source>
</evidence>
<comment type="pathway">
    <text evidence="9">Isoprenoid biosynthesis; isopentenyl diphosphate biosynthesis via DXP pathway; isopentenyl diphosphate from 1-deoxy-D-xylulose 5-phosphate: step 3/6.</text>
</comment>
<name>A0A6J4Q304_9ACTN</name>
<evidence type="ECO:0000256" key="9">
    <source>
        <dbReference type="HAMAP-Rule" id="MF_00061"/>
    </source>
</evidence>
<feature type="binding site" evidence="9">
    <location>
        <begin position="104"/>
        <end position="114"/>
    </location>
    <ligand>
        <name>ATP</name>
        <dbReference type="ChEBI" id="CHEBI:30616"/>
    </ligand>
</feature>
<keyword evidence="6 9" id="KW-0418">Kinase</keyword>
<keyword evidence="7 9" id="KW-0067">ATP-binding</keyword>
<protein>
    <recommendedName>
        <fullName evidence="3 9">4-diphosphocytidyl-2-C-methyl-D-erythritol kinase</fullName>
        <shortName evidence="9">CMK</shortName>
        <ecNumber evidence="2 9">2.7.1.148</ecNumber>
    </recommendedName>
    <alternativeName>
        <fullName evidence="8 9">4-(cytidine-5'-diphospho)-2-C-methyl-D-erythritol kinase</fullName>
    </alternativeName>
</protein>
<keyword evidence="5 9" id="KW-0547">Nucleotide-binding</keyword>
<proteinExistence type="inferred from homology"/>
<dbReference type="InterPro" id="IPR004424">
    <property type="entry name" value="IspE"/>
</dbReference>
<dbReference type="InterPro" id="IPR013750">
    <property type="entry name" value="GHMP_kinase_C_dom"/>
</dbReference>
<evidence type="ECO:0000313" key="12">
    <source>
        <dbReference type="EMBL" id="CAA9431650.1"/>
    </source>
</evidence>
<dbReference type="GO" id="GO:0019288">
    <property type="term" value="P:isopentenyl diphosphate biosynthetic process, methylerythritol 4-phosphate pathway"/>
    <property type="evidence" value="ECO:0007669"/>
    <property type="project" value="UniProtKB-UniRule"/>
</dbReference>
<dbReference type="UniPathway" id="UPA00056">
    <property type="reaction ID" value="UER00094"/>
</dbReference>
<dbReference type="EC" id="2.7.1.148" evidence="2 9"/>
<comment type="function">
    <text evidence="9">Catalyzes the phosphorylation of the position 2 hydroxy group of 4-diphosphocytidyl-2C-methyl-D-erythritol.</text>
</comment>
<dbReference type="Pfam" id="PF00288">
    <property type="entry name" value="GHMP_kinases_N"/>
    <property type="match status" value="1"/>
</dbReference>
<dbReference type="Pfam" id="PF08544">
    <property type="entry name" value="GHMP_kinases_C"/>
    <property type="match status" value="1"/>
</dbReference>
<dbReference type="InterPro" id="IPR006204">
    <property type="entry name" value="GHMP_kinase_N_dom"/>
</dbReference>
<sequence>MTSKLGERVVVHAPAKVNLELRVGPLQDDGYHPLVSVFQAVSLFEEVVASTTASGTGISVTVRGPGAAQVPTDGSNLAVRAARLLAERAGVEPAAHLSLRKAAPVAGGMAGGSADAAATLLACDLLWDAGLSREELLALAAELGSDVPFALVGGTALGTGRGDRVTPVLARGEFHWVLALAETGLSTPAVYAEHDRLVAAAAAVPDLEPRVSDDLAAALLAGDPVSLGACLSNDLQAAALSLRPELRAVVRLGEEHGALGILLSGSGPTVALLASGSDQALELAVALTASGVAADVRRVTGPVPGARQVESAAVSPLHPSRRGR</sequence>
<dbReference type="PANTHER" id="PTHR43527">
    <property type="entry name" value="4-DIPHOSPHOCYTIDYL-2-C-METHYL-D-ERYTHRITOL KINASE, CHLOROPLASTIC"/>
    <property type="match status" value="1"/>
</dbReference>
<evidence type="ECO:0000256" key="5">
    <source>
        <dbReference type="ARBA" id="ARBA00022741"/>
    </source>
</evidence>
<dbReference type="PANTHER" id="PTHR43527:SF2">
    <property type="entry name" value="4-DIPHOSPHOCYTIDYL-2-C-METHYL-D-ERYTHRITOL KINASE, CHLOROPLASTIC"/>
    <property type="match status" value="1"/>
</dbReference>
<dbReference type="EMBL" id="CADCUY010000529">
    <property type="protein sequence ID" value="CAA9431650.1"/>
    <property type="molecule type" value="Genomic_DNA"/>
</dbReference>
<dbReference type="InterPro" id="IPR036554">
    <property type="entry name" value="GHMP_kinase_C_sf"/>
</dbReference>
<dbReference type="HAMAP" id="MF_00061">
    <property type="entry name" value="IspE"/>
    <property type="match status" value="1"/>
</dbReference>
<evidence type="ECO:0000259" key="10">
    <source>
        <dbReference type="Pfam" id="PF00288"/>
    </source>
</evidence>
<dbReference type="SUPFAM" id="SSF55060">
    <property type="entry name" value="GHMP Kinase, C-terminal domain"/>
    <property type="match status" value="1"/>
</dbReference>
<dbReference type="GO" id="GO:0005524">
    <property type="term" value="F:ATP binding"/>
    <property type="evidence" value="ECO:0007669"/>
    <property type="project" value="UniProtKB-UniRule"/>
</dbReference>
<evidence type="ECO:0000256" key="4">
    <source>
        <dbReference type="ARBA" id="ARBA00022679"/>
    </source>
</evidence>
<dbReference type="GO" id="GO:0016114">
    <property type="term" value="P:terpenoid biosynthetic process"/>
    <property type="evidence" value="ECO:0007669"/>
    <property type="project" value="UniProtKB-UniRule"/>
</dbReference>
<dbReference type="PIRSF" id="PIRSF010376">
    <property type="entry name" value="IspE"/>
    <property type="match status" value="1"/>
</dbReference>
<reference evidence="12" key="1">
    <citation type="submission" date="2020-02" db="EMBL/GenBank/DDBJ databases">
        <authorList>
            <person name="Meier V. D."/>
        </authorList>
    </citation>
    <scope>NUCLEOTIDE SEQUENCE</scope>
    <source>
        <strain evidence="12">AVDCRST_MAG35</strain>
    </source>
</reference>
<dbReference type="AlphaFoldDB" id="A0A6J4Q304"/>
<evidence type="ECO:0000256" key="3">
    <source>
        <dbReference type="ARBA" id="ARBA00017473"/>
    </source>
</evidence>
<feature type="domain" description="GHMP kinase N-terminal" evidence="10">
    <location>
        <begin position="76"/>
        <end position="154"/>
    </location>
</feature>
<evidence type="ECO:0000256" key="8">
    <source>
        <dbReference type="ARBA" id="ARBA00032554"/>
    </source>
</evidence>
<evidence type="ECO:0000256" key="6">
    <source>
        <dbReference type="ARBA" id="ARBA00022777"/>
    </source>
</evidence>
<dbReference type="InterPro" id="IPR020568">
    <property type="entry name" value="Ribosomal_Su5_D2-typ_SF"/>
</dbReference>
<accession>A0A6J4Q304</accession>
<feature type="active site" evidence="9">
    <location>
        <position position="16"/>
    </location>
</feature>
<dbReference type="Gene3D" id="3.30.70.890">
    <property type="entry name" value="GHMP kinase, C-terminal domain"/>
    <property type="match status" value="1"/>
</dbReference>
<keyword evidence="9" id="KW-0414">Isoprene biosynthesis</keyword>